<dbReference type="PANTHER" id="PTHR30445:SF8">
    <property type="entry name" value="K(+)_H(+) ANTIPORTER SUBUNIT KHTT"/>
    <property type="match status" value="1"/>
</dbReference>
<dbReference type="InterPro" id="IPR026278">
    <property type="entry name" value="KhtT"/>
</dbReference>
<comment type="caution">
    <text evidence="2">The sequence shown here is derived from an EMBL/GenBank/DDBJ whole genome shotgun (WGS) entry which is preliminary data.</text>
</comment>
<dbReference type="InterPro" id="IPR050144">
    <property type="entry name" value="AAE_transporter"/>
</dbReference>
<reference evidence="2" key="2">
    <citation type="submission" date="2020-09" db="EMBL/GenBank/DDBJ databases">
        <authorList>
            <person name="Sun Q."/>
            <person name="Ohkuma M."/>
        </authorList>
    </citation>
    <scope>NUCLEOTIDE SEQUENCE</scope>
    <source>
        <strain evidence="2">JCM 3090</strain>
    </source>
</reference>
<organism evidence="2 3">
    <name type="scientific">Pilimelia anulata</name>
    <dbReference type="NCBI Taxonomy" id="53371"/>
    <lineage>
        <taxon>Bacteria</taxon>
        <taxon>Bacillati</taxon>
        <taxon>Actinomycetota</taxon>
        <taxon>Actinomycetes</taxon>
        <taxon>Micromonosporales</taxon>
        <taxon>Micromonosporaceae</taxon>
        <taxon>Pilimelia</taxon>
    </lineage>
</organism>
<dbReference type="PROSITE" id="PS51202">
    <property type="entry name" value="RCK_C"/>
    <property type="match status" value="1"/>
</dbReference>
<feature type="domain" description="RCK C-terminal" evidence="1">
    <location>
        <begin position="75"/>
        <end position="161"/>
    </location>
</feature>
<name>A0A8J3B8Z2_9ACTN</name>
<dbReference type="Proteomes" id="UP000649739">
    <property type="component" value="Unassembled WGS sequence"/>
</dbReference>
<dbReference type="GO" id="GO:0006813">
    <property type="term" value="P:potassium ion transport"/>
    <property type="evidence" value="ECO:0007669"/>
    <property type="project" value="InterPro"/>
</dbReference>
<dbReference type="Pfam" id="PF25991">
    <property type="entry name" value="KhtT_N"/>
    <property type="match status" value="1"/>
</dbReference>
<evidence type="ECO:0000313" key="3">
    <source>
        <dbReference type="Proteomes" id="UP000649739"/>
    </source>
</evidence>
<dbReference type="InterPro" id="IPR006037">
    <property type="entry name" value="RCK_C"/>
</dbReference>
<dbReference type="GO" id="GO:0008324">
    <property type="term" value="F:monoatomic cation transmembrane transporter activity"/>
    <property type="evidence" value="ECO:0007669"/>
    <property type="project" value="InterPro"/>
</dbReference>
<accession>A0A8J3B8Z2</accession>
<dbReference type="RefSeq" id="WP_189169663.1">
    <property type="nucleotide sequence ID" value="NZ_BMQB01000003.1"/>
</dbReference>
<dbReference type="EMBL" id="BMQB01000003">
    <property type="protein sequence ID" value="GGJ89296.1"/>
    <property type="molecule type" value="Genomic_DNA"/>
</dbReference>
<evidence type="ECO:0000259" key="1">
    <source>
        <dbReference type="PROSITE" id="PS51202"/>
    </source>
</evidence>
<sequence length="166" mass="17467">MQVRIEQSELPGIGVRHDLVTTSRRRVGVVTRYNGRRDLVVYSDEDPDACLATIPLTNEEADALAGLLGASLILEQLASLREQASGLLTEQVPIGVGSPYVDRPLGDARIRTRTGASIVAVLRGGDTVPSPGPAFVFAAGDVVVLVGTRHGLDAAARTLTDDDPDG</sequence>
<dbReference type="InterPro" id="IPR058776">
    <property type="entry name" value="KhtT-like_N"/>
</dbReference>
<dbReference type="InterPro" id="IPR036721">
    <property type="entry name" value="RCK_C_sf"/>
</dbReference>
<reference evidence="2" key="1">
    <citation type="journal article" date="2014" name="Int. J. Syst. Evol. Microbiol.">
        <title>Complete genome sequence of Corynebacterium casei LMG S-19264T (=DSM 44701T), isolated from a smear-ripened cheese.</title>
        <authorList>
            <consortium name="US DOE Joint Genome Institute (JGI-PGF)"/>
            <person name="Walter F."/>
            <person name="Albersmeier A."/>
            <person name="Kalinowski J."/>
            <person name="Ruckert C."/>
        </authorList>
    </citation>
    <scope>NUCLEOTIDE SEQUENCE</scope>
    <source>
        <strain evidence="2">JCM 3090</strain>
    </source>
</reference>
<dbReference type="SUPFAM" id="SSF116726">
    <property type="entry name" value="TrkA C-terminal domain-like"/>
    <property type="match status" value="1"/>
</dbReference>
<evidence type="ECO:0000313" key="2">
    <source>
        <dbReference type="EMBL" id="GGJ89296.1"/>
    </source>
</evidence>
<dbReference type="Gene3D" id="3.30.70.1450">
    <property type="entry name" value="Regulator of K+ conductance, C-terminal domain"/>
    <property type="match status" value="1"/>
</dbReference>
<gene>
    <name evidence="2" type="ORF">GCM10010123_18640</name>
</gene>
<dbReference type="AlphaFoldDB" id="A0A8J3B8Z2"/>
<dbReference type="Pfam" id="PF02080">
    <property type="entry name" value="TrkA_C"/>
    <property type="match status" value="1"/>
</dbReference>
<protein>
    <submittedName>
        <fullName evidence="2">Potassium transporter TrkA</fullName>
    </submittedName>
</protein>
<dbReference type="PIRSF" id="PIRSF005028">
    <property type="entry name" value="KhtT"/>
    <property type="match status" value="1"/>
</dbReference>
<dbReference type="PANTHER" id="PTHR30445">
    <property type="entry name" value="K(+)_H(+) ANTIPORTER SUBUNIT KHTT"/>
    <property type="match status" value="1"/>
</dbReference>
<keyword evidence="3" id="KW-1185">Reference proteome</keyword>
<proteinExistence type="predicted"/>